<accession>A0ABX1WVM1</accession>
<evidence type="ECO:0000256" key="1">
    <source>
        <dbReference type="SAM" id="SignalP"/>
    </source>
</evidence>
<keyword evidence="1" id="KW-0732">Signal</keyword>
<keyword evidence="3" id="KW-1185">Reference proteome</keyword>
<evidence type="ECO:0000313" key="3">
    <source>
        <dbReference type="Proteomes" id="UP000732105"/>
    </source>
</evidence>
<sequence>MKKIKTILVILLFASINSVCAQELSVSESSGVKIEQLPEYVIITSENTKLLGGSGISIDYKKSEYKQVLEQLELLLQNRKKLQIRNQTDLLNAMSKLGFEYVDAYQATASGAEGGDKEFSINDSKFRVNMVFRKKIEYRK</sequence>
<gene>
    <name evidence="2" type="ORF">ELS83_09870</name>
</gene>
<dbReference type="Proteomes" id="UP000732105">
    <property type="component" value="Unassembled WGS sequence"/>
</dbReference>
<comment type="caution">
    <text evidence="2">The sequence shown here is derived from an EMBL/GenBank/DDBJ whole genome shotgun (WGS) entry which is preliminary data.</text>
</comment>
<organism evidence="2 3">
    <name type="scientific">Marinifilum caeruleilacunae</name>
    <dbReference type="NCBI Taxonomy" id="2499076"/>
    <lineage>
        <taxon>Bacteria</taxon>
        <taxon>Pseudomonadati</taxon>
        <taxon>Bacteroidota</taxon>
        <taxon>Bacteroidia</taxon>
        <taxon>Marinilabiliales</taxon>
        <taxon>Marinifilaceae</taxon>
    </lineage>
</organism>
<dbReference type="EMBL" id="RZNH01000014">
    <property type="protein sequence ID" value="NOU60132.1"/>
    <property type="molecule type" value="Genomic_DNA"/>
</dbReference>
<protein>
    <recommendedName>
        <fullName evidence="4">DUF541 domain-containing protein</fullName>
    </recommendedName>
</protein>
<dbReference type="RefSeq" id="WP_171595418.1">
    <property type="nucleotide sequence ID" value="NZ_RZNH01000014.1"/>
</dbReference>
<evidence type="ECO:0000313" key="2">
    <source>
        <dbReference type="EMBL" id="NOU60132.1"/>
    </source>
</evidence>
<name>A0ABX1WVM1_9BACT</name>
<proteinExistence type="predicted"/>
<feature type="signal peptide" evidence="1">
    <location>
        <begin position="1"/>
        <end position="21"/>
    </location>
</feature>
<reference evidence="2 3" key="1">
    <citation type="submission" date="2018-12" db="EMBL/GenBank/DDBJ databases">
        <title>Marinifilum JC070 sp. nov., a marine bacterium isolated from Yongle Blue Hole in the South China Sea.</title>
        <authorList>
            <person name="Fu T."/>
        </authorList>
    </citation>
    <scope>NUCLEOTIDE SEQUENCE [LARGE SCALE GENOMIC DNA]</scope>
    <source>
        <strain evidence="2 3">JC070</strain>
    </source>
</reference>
<feature type="chain" id="PRO_5045735941" description="DUF541 domain-containing protein" evidence="1">
    <location>
        <begin position="22"/>
        <end position="140"/>
    </location>
</feature>
<evidence type="ECO:0008006" key="4">
    <source>
        <dbReference type="Google" id="ProtNLM"/>
    </source>
</evidence>